<dbReference type="GO" id="GO:0042157">
    <property type="term" value="P:lipoprotein metabolic process"/>
    <property type="evidence" value="ECO:0007669"/>
    <property type="project" value="InterPro"/>
</dbReference>
<reference evidence="3" key="2">
    <citation type="submission" date="2025-08" db="UniProtKB">
        <authorList>
            <consortium name="Ensembl"/>
        </authorList>
    </citation>
    <scope>IDENTIFICATION</scope>
</reference>
<evidence type="ECO:0000256" key="1">
    <source>
        <dbReference type="ARBA" id="ARBA00010090"/>
    </source>
</evidence>
<reference evidence="3" key="3">
    <citation type="submission" date="2025-09" db="UniProtKB">
        <authorList>
            <consortium name="Ensembl"/>
        </authorList>
    </citation>
    <scope>IDENTIFICATION</scope>
</reference>
<dbReference type="GeneID" id="120440735"/>
<proteinExistence type="inferred from homology"/>
<sequence>MPPPKHPLPLPRKQISRPISLDEPEKSAPLSPTKSGEDICSSPPPVSPKTWTVKKSPEGNGVFREKIQMLDQCFKDKGELPLLPPKPNRLQLDDESLDAESLSNFFEESTPWKTLSNELQLGRVPEKVVIEVKAEHLCKAFSSYISTTSGCQGELQEKIDELGCIADNLDKVSKGTKIAGITGGATTVAGGVAAAAGVILSPFTLGASLALTAVGVGVAAAGGVTGASAAIANKVNCNQDQKKIEKLFTDYESLSKGIQEKLVYVHEGIEQLRQYGVIMLERTKVKSERASKVLEFFGQGGPCAKVLEANSKPSGMIEGFALGMDMYFIKGKDGTKVKKGFESKLAKKLRSLAVDLQERLDEFIEMKELFDKYC</sequence>
<evidence type="ECO:0000313" key="4">
    <source>
        <dbReference type="Proteomes" id="UP000472276"/>
    </source>
</evidence>
<dbReference type="Pfam" id="PF05461">
    <property type="entry name" value="ApoL"/>
    <property type="match status" value="1"/>
</dbReference>
<evidence type="ECO:0008006" key="5">
    <source>
        <dbReference type="Google" id="ProtNLM"/>
    </source>
</evidence>
<dbReference type="Proteomes" id="UP000472276">
    <property type="component" value="Unassembled WGS sequence"/>
</dbReference>
<dbReference type="GO" id="GO:0008289">
    <property type="term" value="F:lipid binding"/>
    <property type="evidence" value="ECO:0007669"/>
    <property type="project" value="InterPro"/>
</dbReference>
<protein>
    <recommendedName>
        <fullName evidence="5">Apolipoprotein L, 1</fullName>
    </recommendedName>
</protein>
<dbReference type="Gene3D" id="1.20.1170.10">
    <property type="match status" value="1"/>
</dbReference>
<accession>A0AAZ1XTV7</accession>
<dbReference type="AlphaFoldDB" id="A0AAZ1XTV7"/>
<evidence type="ECO:0000313" key="3">
    <source>
        <dbReference type="Ensembl" id="ENSOABP00000071786.1"/>
    </source>
</evidence>
<feature type="region of interest" description="Disordered" evidence="2">
    <location>
        <begin position="1"/>
        <end position="57"/>
    </location>
</feature>
<comment type="similarity">
    <text evidence="1">Belongs to the apolipoprotein L family.</text>
</comment>
<dbReference type="Ensembl" id="ENSOABT00000068437.1">
    <property type="protein sequence ID" value="ENSOABP00000071786.1"/>
    <property type="gene ID" value="ENSOABG00000027641.1"/>
</dbReference>
<dbReference type="RefSeq" id="XP_039469853.1">
    <property type="nucleotide sequence ID" value="XM_039613919.1"/>
</dbReference>
<organism evidence="3 4">
    <name type="scientific">Oreochromis aureus</name>
    <name type="common">Israeli tilapia</name>
    <name type="synonym">Chromis aureus</name>
    <dbReference type="NCBI Taxonomy" id="47969"/>
    <lineage>
        <taxon>Eukaryota</taxon>
        <taxon>Metazoa</taxon>
        <taxon>Chordata</taxon>
        <taxon>Craniata</taxon>
        <taxon>Vertebrata</taxon>
        <taxon>Euteleostomi</taxon>
        <taxon>Actinopterygii</taxon>
        <taxon>Neopterygii</taxon>
        <taxon>Teleostei</taxon>
        <taxon>Neoteleostei</taxon>
        <taxon>Acanthomorphata</taxon>
        <taxon>Ovalentaria</taxon>
        <taxon>Cichlomorphae</taxon>
        <taxon>Cichliformes</taxon>
        <taxon>Cichlidae</taxon>
        <taxon>African cichlids</taxon>
        <taxon>Pseudocrenilabrinae</taxon>
        <taxon>Oreochromini</taxon>
        <taxon>Oreochromis</taxon>
    </lineage>
</organism>
<dbReference type="PANTHER" id="PTHR14096:SF59">
    <property type="entry name" value="APOLIPOPROTEIN L, 1 ISOFORM X1"/>
    <property type="match status" value="1"/>
</dbReference>
<dbReference type="GO" id="GO:0016020">
    <property type="term" value="C:membrane"/>
    <property type="evidence" value="ECO:0007669"/>
    <property type="project" value="TreeGrafter"/>
</dbReference>
<name>A0AAZ1XTV7_OREAU</name>
<dbReference type="RefSeq" id="XP_039469852.1">
    <property type="nucleotide sequence ID" value="XM_039613918.1"/>
</dbReference>
<gene>
    <name evidence="3" type="primary">LOC120440735</name>
</gene>
<evidence type="ECO:0000256" key="2">
    <source>
        <dbReference type="SAM" id="MobiDB-lite"/>
    </source>
</evidence>
<dbReference type="GO" id="GO:0006869">
    <property type="term" value="P:lipid transport"/>
    <property type="evidence" value="ECO:0007669"/>
    <property type="project" value="InterPro"/>
</dbReference>
<dbReference type="KEGG" id="oau:120440735"/>
<dbReference type="InterPro" id="IPR008405">
    <property type="entry name" value="ApoL"/>
</dbReference>
<keyword evidence="4" id="KW-1185">Reference proteome</keyword>
<dbReference type="PANTHER" id="PTHR14096">
    <property type="entry name" value="APOLIPOPROTEIN L"/>
    <property type="match status" value="1"/>
</dbReference>
<dbReference type="GO" id="GO:0005576">
    <property type="term" value="C:extracellular region"/>
    <property type="evidence" value="ECO:0007669"/>
    <property type="project" value="InterPro"/>
</dbReference>
<reference evidence="4" key="1">
    <citation type="submission" date="2020-03" db="EMBL/GenBank/DDBJ databases">
        <title>Evolution of repeat sequences and sex chromosomes of tilapia species revealed by chromosome-level genomes.</title>
        <authorList>
            <person name="Xu L."/>
            <person name="Tao W."/>
            <person name="Wang D."/>
            <person name="Zhou Q."/>
        </authorList>
    </citation>
    <scope>NUCLEOTIDE SEQUENCE [LARGE SCALE GENOMIC DNA]</scope>
    <source>
        <strain evidence="4">Israel</strain>
    </source>
</reference>
<feature type="compositionally biased region" description="Pro residues" evidence="2">
    <location>
        <begin position="1"/>
        <end position="10"/>
    </location>
</feature>